<evidence type="ECO:0000313" key="2">
    <source>
        <dbReference type="EMBL" id="GIJ32374.1"/>
    </source>
</evidence>
<feature type="transmembrane region" description="Helical" evidence="1">
    <location>
        <begin position="79"/>
        <end position="101"/>
    </location>
</feature>
<keyword evidence="1" id="KW-0812">Transmembrane</keyword>
<name>A0A9W5XIY5_9ACTN</name>
<evidence type="ECO:0000313" key="3">
    <source>
        <dbReference type="Proteomes" id="UP000607311"/>
    </source>
</evidence>
<keyword evidence="1" id="KW-0472">Membrane</keyword>
<organism evidence="2 3">
    <name type="scientific">Micromonospora sediminimaris</name>
    <dbReference type="NCBI Taxonomy" id="547162"/>
    <lineage>
        <taxon>Bacteria</taxon>
        <taxon>Bacillati</taxon>
        <taxon>Actinomycetota</taxon>
        <taxon>Actinomycetes</taxon>
        <taxon>Micromonosporales</taxon>
        <taxon>Micromonosporaceae</taxon>
        <taxon>Micromonospora</taxon>
    </lineage>
</organism>
<dbReference type="AlphaFoldDB" id="A0A9W5XIY5"/>
<dbReference type="RefSeq" id="WP_093408270.1">
    <property type="nucleotide sequence ID" value="NZ_BOPD01000009.1"/>
</dbReference>
<proteinExistence type="predicted"/>
<reference evidence="2" key="1">
    <citation type="submission" date="2021-01" db="EMBL/GenBank/DDBJ databases">
        <title>Whole genome shotgun sequence of Verrucosispora sediminis NBRC 107745.</title>
        <authorList>
            <person name="Komaki H."/>
            <person name="Tamura T."/>
        </authorList>
    </citation>
    <scope>NUCLEOTIDE SEQUENCE</scope>
    <source>
        <strain evidence="2">NBRC 107745</strain>
    </source>
</reference>
<dbReference type="OrthoDB" id="3298864at2"/>
<gene>
    <name evidence="2" type="ORF">Vse01_15220</name>
</gene>
<sequence length="141" mass="14748">MRGEAATNGRWLRFVLLACTLFGLAVMHSLGHDPALGAPGHGSHAAPTLPSHVDGCHTEQCVAPAAHPIEEPGHGHPSGWAVCVALVAGFALAVALAVRLLRRTRSVLPRDRRLTRALGGRAPPAFRLIGLTTAAVSVLRI</sequence>
<evidence type="ECO:0000256" key="1">
    <source>
        <dbReference type="SAM" id="Phobius"/>
    </source>
</evidence>
<protein>
    <submittedName>
        <fullName evidence="2">Uncharacterized protein</fullName>
    </submittedName>
</protein>
<dbReference type="Proteomes" id="UP000607311">
    <property type="component" value="Unassembled WGS sequence"/>
</dbReference>
<dbReference type="EMBL" id="BOPD01000009">
    <property type="protein sequence ID" value="GIJ32374.1"/>
    <property type="molecule type" value="Genomic_DNA"/>
</dbReference>
<keyword evidence="1" id="KW-1133">Transmembrane helix</keyword>
<comment type="caution">
    <text evidence="2">The sequence shown here is derived from an EMBL/GenBank/DDBJ whole genome shotgun (WGS) entry which is preliminary data.</text>
</comment>
<keyword evidence="3" id="KW-1185">Reference proteome</keyword>
<accession>A0A9W5XIY5</accession>